<dbReference type="InterPro" id="IPR029033">
    <property type="entry name" value="His_PPase_superfam"/>
</dbReference>
<keyword evidence="1" id="KW-0378">Hydrolase</keyword>
<gene>
    <name evidence="1" type="ORF">GGD55_001431</name>
</gene>
<comment type="caution">
    <text evidence="1">The sequence shown here is derived from an EMBL/GenBank/DDBJ whole genome shotgun (WGS) entry which is preliminary data.</text>
</comment>
<reference evidence="1 2" key="1">
    <citation type="submission" date="2020-08" db="EMBL/GenBank/DDBJ databases">
        <title>Genomic Encyclopedia of Type Strains, Phase IV (KMG-V): Genome sequencing to study the core and pangenomes of soil and plant-associated prokaryotes.</title>
        <authorList>
            <person name="Whitman W."/>
        </authorList>
    </citation>
    <scope>NUCLEOTIDE SEQUENCE [LARGE SCALE GENOMIC DNA]</scope>
    <source>
        <strain evidence="1 2">SEMIA 4084</strain>
    </source>
</reference>
<dbReference type="RefSeq" id="WP_018324682.1">
    <property type="nucleotide sequence ID" value="NZ_JACHBK010000003.1"/>
</dbReference>
<evidence type="ECO:0000313" key="2">
    <source>
        <dbReference type="Proteomes" id="UP000585507"/>
    </source>
</evidence>
<name>A0A7W8U8M6_9HYPH</name>
<accession>A0A7W8U8M6</accession>
<sequence length="173" mass="18588">MPTPPAPAFRLYLLRHAKAGWALPGQKDFDRSLDDTGFAAAKMIGEMAAERGFVPEVLLSSPAVRCRQTAEAFRCAMGEDRTIRYIDALYTGAEDAYRDIILGQSGAASLMVVGHNPVIEEILREVLGEQAAAIPYGYPPGALAVIDFPDRPQAGILPPGKLAAWLDPACHAL</sequence>
<keyword evidence="2" id="KW-1185">Reference proteome</keyword>
<protein>
    <submittedName>
        <fullName evidence="1">Phosphohistidine phosphatase</fullName>
        <ecNumber evidence="1">3.1.3.-</ecNumber>
    </submittedName>
</protein>
<dbReference type="EMBL" id="JACHBK010000003">
    <property type="protein sequence ID" value="MBB5534748.1"/>
    <property type="molecule type" value="Genomic_DNA"/>
</dbReference>
<dbReference type="Gene3D" id="3.40.50.1240">
    <property type="entry name" value="Phosphoglycerate mutase-like"/>
    <property type="match status" value="1"/>
</dbReference>
<dbReference type="PANTHER" id="PTHR47623">
    <property type="entry name" value="OS09G0287300 PROTEIN"/>
    <property type="match status" value="1"/>
</dbReference>
<dbReference type="Proteomes" id="UP000585507">
    <property type="component" value="Unassembled WGS sequence"/>
</dbReference>
<dbReference type="Pfam" id="PF00300">
    <property type="entry name" value="His_Phos_1"/>
    <property type="match status" value="1"/>
</dbReference>
<organism evidence="1 2">
    <name type="scientific">Rhizobium giardinii</name>
    <dbReference type="NCBI Taxonomy" id="56731"/>
    <lineage>
        <taxon>Bacteria</taxon>
        <taxon>Pseudomonadati</taxon>
        <taxon>Pseudomonadota</taxon>
        <taxon>Alphaproteobacteria</taxon>
        <taxon>Hyphomicrobiales</taxon>
        <taxon>Rhizobiaceae</taxon>
        <taxon>Rhizobium/Agrobacterium group</taxon>
        <taxon>Rhizobium</taxon>
    </lineage>
</organism>
<dbReference type="CDD" id="cd07067">
    <property type="entry name" value="HP_PGM_like"/>
    <property type="match status" value="1"/>
</dbReference>
<dbReference type="EC" id="3.1.3.-" evidence="1"/>
<proteinExistence type="predicted"/>
<dbReference type="PANTHER" id="PTHR47623:SF1">
    <property type="entry name" value="OS09G0287300 PROTEIN"/>
    <property type="match status" value="1"/>
</dbReference>
<dbReference type="SMART" id="SM00855">
    <property type="entry name" value="PGAM"/>
    <property type="match status" value="1"/>
</dbReference>
<dbReference type="GO" id="GO:0016787">
    <property type="term" value="F:hydrolase activity"/>
    <property type="evidence" value="ECO:0007669"/>
    <property type="project" value="UniProtKB-KW"/>
</dbReference>
<dbReference type="SUPFAM" id="SSF53254">
    <property type="entry name" value="Phosphoglycerate mutase-like"/>
    <property type="match status" value="1"/>
</dbReference>
<evidence type="ECO:0000313" key="1">
    <source>
        <dbReference type="EMBL" id="MBB5534748.1"/>
    </source>
</evidence>
<dbReference type="InterPro" id="IPR013078">
    <property type="entry name" value="His_Pase_superF_clade-1"/>
</dbReference>
<dbReference type="AlphaFoldDB" id="A0A7W8U8M6"/>